<gene>
    <name evidence="1" type="ORF">dnm_090130</name>
</gene>
<dbReference type="KEGG" id="dmm:dnm_090130"/>
<evidence type="ECO:0000313" key="2">
    <source>
        <dbReference type="Proteomes" id="UP000663722"/>
    </source>
</evidence>
<organism evidence="1 2">
    <name type="scientific">Desulfonema magnum</name>
    <dbReference type="NCBI Taxonomy" id="45655"/>
    <lineage>
        <taxon>Bacteria</taxon>
        <taxon>Pseudomonadati</taxon>
        <taxon>Thermodesulfobacteriota</taxon>
        <taxon>Desulfobacteria</taxon>
        <taxon>Desulfobacterales</taxon>
        <taxon>Desulfococcaceae</taxon>
        <taxon>Desulfonema</taxon>
    </lineage>
</organism>
<dbReference type="EMBL" id="CP061800">
    <property type="protein sequence ID" value="QTA92920.1"/>
    <property type="molecule type" value="Genomic_DNA"/>
</dbReference>
<keyword evidence="2" id="KW-1185">Reference proteome</keyword>
<sequence length="41" mass="4988">MLIKPIWEYDLFFLAFVRFPEKNAPPKMQAVFLISKRNFLK</sequence>
<evidence type="ECO:0000313" key="1">
    <source>
        <dbReference type="EMBL" id="QTA92920.1"/>
    </source>
</evidence>
<dbReference type="AlphaFoldDB" id="A0A975BXC2"/>
<proteinExistence type="predicted"/>
<protein>
    <submittedName>
        <fullName evidence="1">Uncharacterized protein</fullName>
    </submittedName>
</protein>
<accession>A0A975BXC2</accession>
<name>A0A975BXC2_9BACT</name>
<dbReference type="Proteomes" id="UP000663722">
    <property type="component" value="Chromosome"/>
</dbReference>
<reference evidence="1" key="1">
    <citation type="journal article" date="2021" name="Microb. Physiol.">
        <title>Proteogenomic Insights into the Physiology of Marine, Sulfate-Reducing, Filamentous Desulfonema limicola and Desulfonema magnum.</title>
        <authorList>
            <person name="Schnaars V."/>
            <person name="Wohlbrand L."/>
            <person name="Scheve S."/>
            <person name="Hinrichs C."/>
            <person name="Reinhardt R."/>
            <person name="Rabus R."/>
        </authorList>
    </citation>
    <scope>NUCLEOTIDE SEQUENCE</scope>
    <source>
        <strain evidence="1">4be13</strain>
    </source>
</reference>